<proteinExistence type="predicted"/>
<keyword evidence="2" id="KW-1133">Transmembrane helix</keyword>
<sequence>MSGLVALVAWAALAGWIAAGVLLVLAHRRLERLEREHTARKWDLVALRAEVRALRRDAPRAGTTDAPAGTGPAADAPEGAAPEGTVPEGTVPAATGPRTLTGPTAWRRTHRPTGSRASHRTGSPRRRR</sequence>
<dbReference type="Proteomes" id="UP001364211">
    <property type="component" value="Unassembled WGS sequence"/>
</dbReference>
<name>A0ABU8T5R6_9PSEU</name>
<reference evidence="3 4" key="1">
    <citation type="submission" date="2024-03" db="EMBL/GenBank/DDBJ databases">
        <title>Draft genome sequence of Pseudonocardia sp. DW16-2.</title>
        <authorList>
            <person name="Duangmal K."/>
        </authorList>
    </citation>
    <scope>NUCLEOTIDE SEQUENCE [LARGE SCALE GENOMIC DNA]</scope>
    <source>
        <strain evidence="3 4">DW16-2</strain>
    </source>
</reference>
<feature type="compositionally biased region" description="Low complexity" evidence="1">
    <location>
        <begin position="60"/>
        <end position="85"/>
    </location>
</feature>
<dbReference type="EMBL" id="JBBJUP010000006">
    <property type="protein sequence ID" value="MEJ8279255.1"/>
    <property type="molecule type" value="Genomic_DNA"/>
</dbReference>
<organism evidence="3 4">
    <name type="scientific">Pseudonocardia spirodelae</name>
    <dbReference type="NCBI Taxonomy" id="3133431"/>
    <lineage>
        <taxon>Bacteria</taxon>
        <taxon>Bacillati</taxon>
        <taxon>Actinomycetota</taxon>
        <taxon>Actinomycetes</taxon>
        <taxon>Pseudonocardiales</taxon>
        <taxon>Pseudonocardiaceae</taxon>
        <taxon>Pseudonocardia</taxon>
    </lineage>
</organism>
<gene>
    <name evidence="3" type="ORF">WJX68_09960</name>
</gene>
<protein>
    <recommendedName>
        <fullName evidence="5">LapA family protein</fullName>
    </recommendedName>
</protein>
<dbReference type="RefSeq" id="WP_340288489.1">
    <property type="nucleotide sequence ID" value="NZ_JBBJUP010000006.1"/>
</dbReference>
<comment type="caution">
    <text evidence="3">The sequence shown here is derived from an EMBL/GenBank/DDBJ whole genome shotgun (WGS) entry which is preliminary data.</text>
</comment>
<keyword evidence="4" id="KW-1185">Reference proteome</keyword>
<accession>A0ABU8T5R6</accession>
<evidence type="ECO:0000313" key="3">
    <source>
        <dbReference type="EMBL" id="MEJ8279255.1"/>
    </source>
</evidence>
<keyword evidence="2" id="KW-0812">Transmembrane</keyword>
<evidence type="ECO:0000256" key="2">
    <source>
        <dbReference type="SAM" id="Phobius"/>
    </source>
</evidence>
<evidence type="ECO:0000313" key="4">
    <source>
        <dbReference type="Proteomes" id="UP001364211"/>
    </source>
</evidence>
<evidence type="ECO:0008006" key="5">
    <source>
        <dbReference type="Google" id="ProtNLM"/>
    </source>
</evidence>
<evidence type="ECO:0000256" key="1">
    <source>
        <dbReference type="SAM" id="MobiDB-lite"/>
    </source>
</evidence>
<feature type="region of interest" description="Disordered" evidence="1">
    <location>
        <begin position="54"/>
        <end position="128"/>
    </location>
</feature>
<feature type="transmembrane region" description="Helical" evidence="2">
    <location>
        <begin position="6"/>
        <end position="26"/>
    </location>
</feature>
<feature type="compositionally biased region" description="Basic residues" evidence="1">
    <location>
        <begin position="107"/>
        <end position="128"/>
    </location>
</feature>
<keyword evidence="2" id="KW-0472">Membrane</keyword>